<dbReference type="InterPro" id="IPR013783">
    <property type="entry name" value="Ig-like_fold"/>
</dbReference>
<keyword evidence="5" id="KW-1185">Reference proteome</keyword>
<proteinExistence type="predicted"/>
<dbReference type="Proteomes" id="UP000253083">
    <property type="component" value="Unassembled WGS sequence"/>
</dbReference>
<organism evidence="4 5">
    <name type="scientific">Arenicella xantha</name>
    <dbReference type="NCBI Taxonomy" id="644221"/>
    <lineage>
        <taxon>Bacteria</taxon>
        <taxon>Pseudomonadati</taxon>
        <taxon>Pseudomonadota</taxon>
        <taxon>Gammaproteobacteria</taxon>
        <taxon>Arenicellales</taxon>
        <taxon>Arenicellaceae</taxon>
        <taxon>Arenicella</taxon>
    </lineage>
</organism>
<keyword evidence="1" id="KW-0732">Signal</keyword>
<reference evidence="4 5" key="1">
    <citation type="submission" date="2018-06" db="EMBL/GenBank/DDBJ databases">
        <title>Genomic Encyclopedia of Type Strains, Phase IV (KMG-IV): sequencing the most valuable type-strain genomes for metagenomic binning, comparative biology and taxonomic classification.</title>
        <authorList>
            <person name="Goeker M."/>
        </authorList>
    </citation>
    <scope>NUCLEOTIDE SEQUENCE [LARGE SCALE GENOMIC DNA]</scope>
    <source>
        <strain evidence="4 5">DSM 24032</strain>
    </source>
</reference>
<dbReference type="Gene3D" id="2.60.40.10">
    <property type="entry name" value="Immunoglobulins"/>
    <property type="match status" value="1"/>
</dbReference>
<comment type="caution">
    <text evidence="4">The sequence shown here is derived from an EMBL/GenBank/DDBJ whole genome shotgun (WGS) entry which is preliminary data.</text>
</comment>
<sequence length="500" mass="56275">MQGISNKWISMRNDLISRLSRCCALLVMVVLTSNQFASAQGDAVDESVGMKHRLFVLTDIGGDPDDQMSMVRLLTYANHFDIEGLVATPTGADKNQLHPEKIQRIINAYSQVRDNLERHEKGFPSTDELLRVVFKGVPIHDMAGVGEGKDSPGSDQLIRAVDRDDDRPLWVNVWGGPNVLAQALWKVRNTRTDLELQQFVSKLRVYAISDQDNSGPWIRKEFPNLFYIVTPGVNAGGGFHHATWIAIGGDNFHGRFGGANYQLVTNEWLNKNVRSKGPLGGVYPHWKFMMEGDTPAFLYLLNNGLNAPENPNWGGWGGRYELYTPRKEKWFLEEETRPIWTNAQDEVFGTDGKWHTSNHASIWRWRSAYQNDFSARMDWSIKDYKDANHPPVVQLDHPAYIEAAPGERVELSATSSHDPDGDALSYAWFVYAEAGTRGISNASTGVMLDIKNHDQAKAWFDVQTKRVMPPGTGTMHIILAVTDHGTPRLTRYSRVIVNVQ</sequence>
<evidence type="ECO:0000259" key="3">
    <source>
        <dbReference type="Pfam" id="PF21027"/>
    </source>
</evidence>
<evidence type="ECO:0000313" key="5">
    <source>
        <dbReference type="Proteomes" id="UP000253083"/>
    </source>
</evidence>
<dbReference type="AlphaFoldDB" id="A0A395JK23"/>
<feature type="signal peptide" evidence="1">
    <location>
        <begin position="1"/>
        <end position="39"/>
    </location>
</feature>
<dbReference type="Gene3D" id="3.90.245.10">
    <property type="entry name" value="Ribonucleoside hydrolase-like"/>
    <property type="match status" value="1"/>
</dbReference>
<dbReference type="EMBL" id="QNRT01000002">
    <property type="protein sequence ID" value="RBP51133.1"/>
    <property type="molecule type" value="Genomic_DNA"/>
</dbReference>
<dbReference type="GO" id="GO:0016799">
    <property type="term" value="F:hydrolase activity, hydrolyzing N-glycosyl compounds"/>
    <property type="evidence" value="ECO:0007669"/>
    <property type="project" value="InterPro"/>
</dbReference>
<name>A0A395JK23_9GAMM</name>
<gene>
    <name evidence="4" type="ORF">DFR28_102552</name>
</gene>
<dbReference type="InterPro" id="IPR036452">
    <property type="entry name" value="Ribo_hydro-like"/>
</dbReference>
<evidence type="ECO:0000256" key="1">
    <source>
        <dbReference type="SAM" id="SignalP"/>
    </source>
</evidence>
<dbReference type="SUPFAM" id="SSF53590">
    <property type="entry name" value="Nucleoside hydrolase"/>
    <property type="match status" value="1"/>
</dbReference>
<evidence type="ECO:0000313" key="4">
    <source>
        <dbReference type="EMBL" id="RBP51133.1"/>
    </source>
</evidence>
<dbReference type="Pfam" id="PF07632">
    <property type="entry name" value="Sde182_NH-like"/>
    <property type="match status" value="1"/>
</dbReference>
<protein>
    <submittedName>
        <fullName evidence="4">Uncharacterized protein DUF1593</fullName>
    </submittedName>
</protein>
<dbReference type="InterPro" id="IPR048527">
    <property type="entry name" value="Sde182_C"/>
</dbReference>
<accession>A0A395JK23</accession>
<dbReference type="Pfam" id="PF21027">
    <property type="entry name" value="Sde0182_C"/>
    <property type="match status" value="1"/>
</dbReference>
<evidence type="ECO:0000259" key="2">
    <source>
        <dbReference type="Pfam" id="PF07632"/>
    </source>
</evidence>
<dbReference type="InterPro" id="IPR011483">
    <property type="entry name" value="Sde182_NH-like"/>
</dbReference>
<feature type="domain" description="Cellulose-binding Sde182 nucleoside hydrolase-like" evidence="2">
    <location>
        <begin position="53"/>
        <end position="320"/>
    </location>
</feature>
<feature type="chain" id="PRO_5017368066" evidence="1">
    <location>
        <begin position="40"/>
        <end position="500"/>
    </location>
</feature>
<dbReference type="InParanoid" id="A0A395JK23"/>
<feature type="domain" description="Cellulose-binding Sde182 C-terminal" evidence="3">
    <location>
        <begin position="409"/>
        <end position="499"/>
    </location>
</feature>